<feature type="domain" description="Anti-sigma K factor RskA C-terminal" evidence="11">
    <location>
        <begin position="95"/>
        <end position="251"/>
    </location>
</feature>
<keyword evidence="3" id="KW-1003">Cell membrane</keyword>
<dbReference type="InterPro" id="IPR018764">
    <property type="entry name" value="RskA_C"/>
</dbReference>
<keyword evidence="4 10" id="KW-0812">Transmembrane</keyword>
<evidence type="ECO:0000256" key="3">
    <source>
        <dbReference type="ARBA" id="ARBA00022475"/>
    </source>
</evidence>
<evidence type="ECO:0000256" key="2">
    <source>
        <dbReference type="ARBA" id="ARBA00004236"/>
    </source>
</evidence>
<accession>A0ABW5MW19</accession>
<dbReference type="Pfam" id="PF10099">
    <property type="entry name" value="RskA_C"/>
    <property type="match status" value="1"/>
</dbReference>
<proteinExistence type="predicted"/>
<evidence type="ECO:0000259" key="11">
    <source>
        <dbReference type="Pfam" id="PF10099"/>
    </source>
</evidence>
<dbReference type="Proteomes" id="UP001597526">
    <property type="component" value="Unassembled WGS sequence"/>
</dbReference>
<dbReference type="PANTHER" id="PTHR37461:SF1">
    <property type="entry name" value="ANTI-SIGMA-K FACTOR RSKA"/>
    <property type="match status" value="1"/>
</dbReference>
<evidence type="ECO:0000256" key="9">
    <source>
        <dbReference type="SAM" id="Coils"/>
    </source>
</evidence>
<evidence type="ECO:0000256" key="5">
    <source>
        <dbReference type="ARBA" id="ARBA00022989"/>
    </source>
</evidence>
<evidence type="ECO:0000256" key="10">
    <source>
        <dbReference type="SAM" id="Phobius"/>
    </source>
</evidence>
<dbReference type="Gene3D" id="1.10.10.1320">
    <property type="entry name" value="Anti-sigma factor, zinc-finger domain"/>
    <property type="match status" value="1"/>
</dbReference>
<dbReference type="PANTHER" id="PTHR37461">
    <property type="entry name" value="ANTI-SIGMA-K FACTOR RSKA"/>
    <property type="match status" value="1"/>
</dbReference>
<dbReference type="InterPro" id="IPR051474">
    <property type="entry name" value="Anti-sigma-K/W_factor"/>
</dbReference>
<keyword evidence="6 10" id="KW-0472">Membrane</keyword>
<evidence type="ECO:0000256" key="6">
    <source>
        <dbReference type="ARBA" id="ARBA00023136"/>
    </source>
</evidence>
<dbReference type="EMBL" id="JBHULB010000008">
    <property type="protein sequence ID" value="MFD2586986.1"/>
    <property type="molecule type" value="Genomic_DNA"/>
</dbReference>
<evidence type="ECO:0000256" key="7">
    <source>
        <dbReference type="ARBA" id="ARBA00029829"/>
    </source>
</evidence>
<feature type="coiled-coil region" evidence="9">
    <location>
        <begin position="111"/>
        <end position="152"/>
    </location>
</feature>
<dbReference type="RefSeq" id="WP_377766539.1">
    <property type="nucleotide sequence ID" value="NZ_JBHULB010000008.1"/>
</dbReference>
<gene>
    <name evidence="12" type="ORF">ACFSQJ_08590</name>
</gene>
<name>A0ABW5MW19_9FLAO</name>
<keyword evidence="9" id="KW-0175">Coiled coil</keyword>
<evidence type="ECO:0000313" key="12">
    <source>
        <dbReference type="EMBL" id="MFD2586986.1"/>
    </source>
</evidence>
<comment type="subcellular location">
    <subcellularLocation>
        <location evidence="2">Cell membrane</location>
    </subcellularLocation>
    <subcellularLocation>
        <location evidence="1">Membrane</location>
        <topology evidence="1">Single-pass membrane protein</topology>
    </subcellularLocation>
</comment>
<dbReference type="InterPro" id="IPR041916">
    <property type="entry name" value="Anti_sigma_zinc_sf"/>
</dbReference>
<reference evidence="13" key="1">
    <citation type="journal article" date="2019" name="Int. J. Syst. Evol. Microbiol.">
        <title>The Global Catalogue of Microorganisms (GCM) 10K type strain sequencing project: providing services to taxonomists for standard genome sequencing and annotation.</title>
        <authorList>
            <consortium name="The Broad Institute Genomics Platform"/>
            <consortium name="The Broad Institute Genome Sequencing Center for Infectious Disease"/>
            <person name="Wu L."/>
            <person name="Ma J."/>
        </authorList>
    </citation>
    <scope>NUCLEOTIDE SEQUENCE [LARGE SCALE GENOMIC DNA]</scope>
    <source>
        <strain evidence="13">KCTC 52368</strain>
    </source>
</reference>
<feature type="transmembrane region" description="Helical" evidence="10">
    <location>
        <begin position="91"/>
        <end position="109"/>
    </location>
</feature>
<sequence>MDIEKYIASGILELYVAGSLSEEENLEVHANVQNYPEIKAEVEAIEASILEVTRKLSPGLSNTGFDAIRSDIEKVIPIAPKEESTKPWASYLGWAASLIFALGLIWMYLENDKLKSEIEITNQQKQTLEEQIIEAREEVAGTSTMLEELRDKNVTVVSLGGQAASPTSFAKAYWNTEEQKVYIDAQGLPEPPPGFTYQVWSLKLNPLTPTSVGLLADFSDNTARVFELPNNNDTEAFGITLEPEGGSESPTLEQLYTLGAVAS</sequence>
<keyword evidence="5 10" id="KW-1133">Transmembrane helix</keyword>
<evidence type="ECO:0000256" key="1">
    <source>
        <dbReference type="ARBA" id="ARBA00004167"/>
    </source>
</evidence>
<comment type="caution">
    <text evidence="12">The sequence shown here is derived from an EMBL/GenBank/DDBJ whole genome shotgun (WGS) entry which is preliminary data.</text>
</comment>
<evidence type="ECO:0000256" key="4">
    <source>
        <dbReference type="ARBA" id="ARBA00022692"/>
    </source>
</evidence>
<protein>
    <recommendedName>
        <fullName evidence="8">Regulator of SigK</fullName>
    </recommendedName>
    <alternativeName>
        <fullName evidence="7">Sigma-K anti-sigma factor RskA</fullName>
    </alternativeName>
</protein>
<keyword evidence="13" id="KW-1185">Reference proteome</keyword>
<evidence type="ECO:0000313" key="13">
    <source>
        <dbReference type="Proteomes" id="UP001597526"/>
    </source>
</evidence>
<organism evidence="12 13">
    <name type="scientific">Croceitalea marina</name>
    <dbReference type="NCBI Taxonomy" id="1775166"/>
    <lineage>
        <taxon>Bacteria</taxon>
        <taxon>Pseudomonadati</taxon>
        <taxon>Bacteroidota</taxon>
        <taxon>Flavobacteriia</taxon>
        <taxon>Flavobacteriales</taxon>
        <taxon>Flavobacteriaceae</taxon>
        <taxon>Croceitalea</taxon>
    </lineage>
</organism>
<evidence type="ECO:0000256" key="8">
    <source>
        <dbReference type="ARBA" id="ARBA00030803"/>
    </source>
</evidence>